<gene>
    <name evidence="1" type="ORF">BRAPAZ1V2_A07P22020.2</name>
</gene>
<evidence type="ECO:0000313" key="1">
    <source>
        <dbReference type="EMBL" id="CAG7902558.1"/>
    </source>
</evidence>
<sequence length="103" mass="12457">YCITRCAILDEYSELEQNHLDKPCFTDSNTEQLHSDFERRKRIHRNRNSEITLGGRGEKLQRKQRPRVTIGWPSYLERKRREAQEIQVNDQQNLEEQKRIDTD</sequence>
<dbReference type="Gramene" id="A07p22020.2_BraZ1">
    <property type="protein sequence ID" value="A07p22020.2_BraZ1.CDS"/>
    <property type="gene ID" value="A07g22020.2_BraZ1"/>
</dbReference>
<dbReference type="Proteomes" id="UP000694005">
    <property type="component" value="Chromosome A07"/>
</dbReference>
<dbReference type="EMBL" id="LS974623">
    <property type="protein sequence ID" value="CAG7902558.1"/>
    <property type="molecule type" value="Genomic_DNA"/>
</dbReference>
<accession>A0A8D9M8K7</accession>
<reference evidence="1 2" key="1">
    <citation type="submission" date="2021-07" db="EMBL/GenBank/DDBJ databases">
        <authorList>
            <consortium name="Genoscope - CEA"/>
            <person name="William W."/>
        </authorList>
    </citation>
    <scope>NUCLEOTIDE SEQUENCE [LARGE SCALE GENOMIC DNA]</scope>
</reference>
<dbReference type="AlphaFoldDB" id="A0A8D9M8K7"/>
<protein>
    <submittedName>
        <fullName evidence="1">Uncharacterized protein</fullName>
    </submittedName>
</protein>
<feature type="non-terminal residue" evidence="1">
    <location>
        <position position="103"/>
    </location>
</feature>
<evidence type="ECO:0000313" key="2">
    <source>
        <dbReference type="Proteomes" id="UP000694005"/>
    </source>
</evidence>
<name>A0A8D9M8K7_BRACM</name>
<organism evidence="1 2">
    <name type="scientific">Brassica campestris</name>
    <name type="common">Field mustard</name>
    <dbReference type="NCBI Taxonomy" id="3711"/>
    <lineage>
        <taxon>Eukaryota</taxon>
        <taxon>Viridiplantae</taxon>
        <taxon>Streptophyta</taxon>
        <taxon>Embryophyta</taxon>
        <taxon>Tracheophyta</taxon>
        <taxon>Spermatophyta</taxon>
        <taxon>Magnoliopsida</taxon>
        <taxon>eudicotyledons</taxon>
        <taxon>Gunneridae</taxon>
        <taxon>Pentapetalae</taxon>
        <taxon>rosids</taxon>
        <taxon>malvids</taxon>
        <taxon>Brassicales</taxon>
        <taxon>Brassicaceae</taxon>
        <taxon>Brassiceae</taxon>
        <taxon>Brassica</taxon>
    </lineage>
</organism>
<proteinExistence type="predicted"/>